<reference evidence="3 4" key="1">
    <citation type="journal article" date="2018" name="Int. J. Syst. Evol. Microbiol.">
        <title>Bifidobacterium callitrichidarum sp. nov. from the faeces of the emperor tamarin (Saguinus imperator).</title>
        <authorList>
            <person name="Modesto M."/>
            <person name="Michelini S."/>
            <person name="Sansosti M.C."/>
            <person name="De Filippo C."/>
            <person name="Cavalieri D."/>
            <person name="Qvirist L."/>
            <person name="Andlid T."/>
            <person name="Spiezio C."/>
            <person name="Sandri C."/>
            <person name="Pascarelli S."/>
            <person name="Sgorbati B."/>
            <person name="Mattarelli P."/>
        </authorList>
    </citation>
    <scope>NUCLEOTIDE SEQUENCE [LARGE SCALE GENOMIC DNA]</scope>
    <source>
        <strain evidence="3 4">TRI 5</strain>
    </source>
</reference>
<dbReference type="Pfam" id="PF13240">
    <property type="entry name" value="Zn_Ribbon_1"/>
    <property type="match status" value="1"/>
</dbReference>
<feature type="compositionally biased region" description="Basic residues" evidence="1">
    <location>
        <begin position="239"/>
        <end position="255"/>
    </location>
</feature>
<evidence type="ECO:0000313" key="4">
    <source>
        <dbReference type="Proteomes" id="UP000245876"/>
    </source>
</evidence>
<feature type="compositionally biased region" description="Low complexity" evidence="1">
    <location>
        <begin position="99"/>
        <end position="109"/>
    </location>
</feature>
<dbReference type="InterPro" id="IPR026870">
    <property type="entry name" value="Zinc_ribbon_dom"/>
</dbReference>
<evidence type="ECO:0000313" key="3">
    <source>
        <dbReference type="EMBL" id="PWG63322.1"/>
    </source>
</evidence>
<keyword evidence="4" id="KW-1185">Reference proteome</keyword>
<feature type="domain" description="Zinc-ribbon" evidence="2">
    <location>
        <begin position="52"/>
        <end position="73"/>
    </location>
</feature>
<organism evidence="3 4">
    <name type="scientific">Bifidobacterium callitrichidarum</name>
    <dbReference type="NCBI Taxonomy" id="2052941"/>
    <lineage>
        <taxon>Bacteria</taxon>
        <taxon>Bacillati</taxon>
        <taxon>Actinomycetota</taxon>
        <taxon>Actinomycetes</taxon>
        <taxon>Bifidobacteriales</taxon>
        <taxon>Bifidobacteriaceae</taxon>
        <taxon>Bifidobacterium</taxon>
    </lineage>
</organism>
<evidence type="ECO:0000256" key="1">
    <source>
        <dbReference type="SAM" id="MobiDB-lite"/>
    </source>
</evidence>
<feature type="compositionally biased region" description="Low complexity" evidence="1">
    <location>
        <begin position="173"/>
        <end position="183"/>
    </location>
</feature>
<sequence>MNRPRQRARHSASRRRQHRDVRKSAESRCFVQSCGGTMGGEEFTRRREVLMFCPNCGAAVREGAQFCASCGTRVAQPAAQAAPAQPDAVSDATVLSTHAPAAPAAAQPAQPAPTPVAQPTGAFPAVPAPTVPAPNAQPTTAIPVPQVPTPAGHGSTAGPADRRIPRGSRSRSRPGTGPTARGPGRPDHADRPDSDPGRRARTTARRPGSSGRRPDRCGTGTRAGEARLRQPDGQGTHQRGQHAGHRRLRGHRRHRGDCAVRLPSHRAQFVR</sequence>
<evidence type="ECO:0000259" key="2">
    <source>
        <dbReference type="Pfam" id="PF13240"/>
    </source>
</evidence>
<dbReference type="EMBL" id="QFFM01000027">
    <property type="protein sequence ID" value="PWG63322.1"/>
    <property type="molecule type" value="Genomic_DNA"/>
</dbReference>
<feature type="compositionally biased region" description="Basic residues" evidence="1">
    <location>
        <begin position="1"/>
        <end position="21"/>
    </location>
</feature>
<dbReference type="AlphaFoldDB" id="A0A2U2N2L6"/>
<feature type="compositionally biased region" description="Basic and acidic residues" evidence="1">
    <location>
        <begin position="184"/>
        <end position="198"/>
    </location>
</feature>
<name>A0A2U2N2L6_9BIFI</name>
<protein>
    <recommendedName>
        <fullName evidence="2">Zinc-ribbon domain-containing protein</fullName>
    </recommendedName>
</protein>
<comment type="caution">
    <text evidence="3">The sequence shown here is derived from an EMBL/GenBank/DDBJ whole genome shotgun (WGS) entry which is preliminary data.</text>
</comment>
<gene>
    <name evidence="3" type="ORF">DF196_10945</name>
</gene>
<feature type="region of interest" description="Disordered" evidence="1">
    <location>
        <begin position="1"/>
        <end position="26"/>
    </location>
</feature>
<accession>A0A2U2N2L6</accession>
<dbReference type="Proteomes" id="UP000245876">
    <property type="component" value="Unassembled WGS sequence"/>
</dbReference>
<proteinExistence type="predicted"/>
<feature type="region of interest" description="Disordered" evidence="1">
    <location>
        <begin position="99"/>
        <end position="271"/>
    </location>
</feature>